<dbReference type="Pfam" id="PF01565">
    <property type="entry name" value="FAD_binding_4"/>
    <property type="match status" value="1"/>
</dbReference>
<evidence type="ECO:0000256" key="4">
    <source>
        <dbReference type="ARBA" id="ARBA00022827"/>
    </source>
</evidence>
<evidence type="ECO:0000256" key="5">
    <source>
        <dbReference type="ARBA" id="ARBA00023002"/>
    </source>
</evidence>
<dbReference type="InterPro" id="IPR006094">
    <property type="entry name" value="Oxid_FAD_bind_N"/>
</dbReference>
<dbReference type="Pfam" id="PF08031">
    <property type="entry name" value="BBE"/>
    <property type="match status" value="1"/>
</dbReference>
<proteinExistence type="inferred from homology"/>
<dbReference type="InterPro" id="IPR016169">
    <property type="entry name" value="FAD-bd_PCMH_sub2"/>
</dbReference>
<dbReference type="InterPro" id="IPR016167">
    <property type="entry name" value="FAD-bd_PCMH_sub1"/>
</dbReference>
<dbReference type="InterPro" id="IPR036318">
    <property type="entry name" value="FAD-bd_PCMH-like_sf"/>
</dbReference>
<dbReference type="EMBL" id="AP012204">
    <property type="protein sequence ID" value="BAK37512.1"/>
    <property type="molecule type" value="Genomic_DNA"/>
</dbReference>
<dbReference type="HOGENOM" id="CLU_018354_10_0_11"/>
<dbReference type="Proteomes" id="UP000007947">
    <property type="component" value="Chromosome"/>
</dbReference>
<feature type="domain" description="FAD-binding PCMH-type" evidence="7">
    <location>
        <begin position="63"/>
        <end position="231"/>
    </location>
</feature>
<evidence type="ECO:0000256" key="6">
    <source>
        <dbReference type="SAM" id="MobiDB-lite"/>
    </source>
</evidence>
<dbReference type="PANTHER" id="PTHR42973">
    <property type="entry name" value="BINDING OXIDOREDUCTASE, PUTATIVE (AFU_ORTHOLOGUE AFUA_1G17690)-RELATED"/>
    <property type="match status" value="1"/>
</dbReference>
<evidence type="ECO:0000313" key="8">
    <source>
        <dbReference type="EMBL" id="BAK37512.1"/>
    </source>
</evidence>
<evidence type="ECO:0000313" key="9">
    <source>
        <dbReference type="Proteomes" id="UP000007947"/>
    </source>
</evidence>
<dbReference type="OrthoDB" id="5169292at2"/>
<dbReference type="GO" id="GO:0016491">
    <property type="term" value="F:oxidoreductase activity"/>
    <property type="evidence" value="ECO:0007669"/>
    <property type="project" value="UniProtKB-KW"/>
</dbReference>
<keyword evidence="9" id="KW-1185">Reference proteome</keyword>
<comment type="cofactor">
    <cofactor evidence="1">
        <name>FAD</name>
        <dbReference type="ChEBI" id="CHEBI:57692"/>
    </cofactor>
</comment>
<dbReference type="KEGG" id="mph:MLP_44980"/>
<dbReference type="InterPro" id="IPR016166">
    <property type="entry name" value="FAD-bd_PCMH"/>
</dbReference>
<name>F5XTR3_MICPN</name>
<protein>
    <submittedName>
        <fullName evidence="8">Oxidoreductase</fullName>
    </submittedName>
</protein>
<dbReference type="Gene3D" id="3.40.462.20">
    <property type="match status" value="1"/>
</dbReference>
<dbReference type="PANTHER" id="PTHR42973:SF39">
    <property type="entry name" value="FAD-BINDING PCMH-TYPE DOMAIN-CONTAINING PROTEIN"/>
    <property type="match status" value="1"/>
</dbReference>
<keyword evidence="4" id="KW-0274">FAD</keyword>
<gene>
    <name evidence="8" type="ordered locus">MLP_44980</name>
</gene>
<dbReference type="InterPro" id="IPR006093">
    <property type="entry name" value="Oxy_OxRdtase_FAD_BS"/>
</dbReference>
<keyword evidence="3" id="KW-0285">Flavoprotein</keyword>
<dbReference type="eggNOG" id="COG0277">
    <property type="taxonomic scope" value="Bacteria"/>
</dbReference>
<dbReference type="PROSITE" id="PS51387">
    <property type="entry name" value="FAD_PCMH"/>
    <property type="match status" value="1"/>
</dbReference>
<feature type="compositionally biased region" description="Low complexity" evidence="6">
    <location>
        <begin position="1"/>
        <end position="14"/>
    </location>
</feature>
<sequence length="490" mass="52290">MTMSTPAPSTSAPSTPAPSTPATTAPAIPFAGLRRLRAAIRGEVYLPSDEGFTATVRAWNLNGIHHPAVVVLPSDTDDLRAAIDWAAGAGVGVGVQATGHGIARPCDGGMLVNTSRLTRLQLDLDRRRVRVGAGVGWRSVVEAAAPYGLAGLHGSSISVGAVGYTLGGGFGWLGRRFGLAAHSVTAAEIVTADGRVRTVSRHRHPDLFWAVPGGLSNLGVVAHLEFALHPVPMVYAGNLFYPQRRLGELLTFFADWSRRTPDALTAAVTVRRFPPIPAVPEPLRGQVWAALRGAYCGDLAQGRRLVDEARSALGPATVDTFAPLPTNRLAEVSADPVDPLPARGHHELLADLTPEAIDDLVQFAGAEAAWPLVMTEVRQLGGALSGSPEALSPMAHTTARFSLNAIGVTADPDQQTRVRSHLTALADRMERHATGDTYLNFLDLDAATPARIRAAYRPADRERLRGLKRHYDPTDVFRFGRPLPPERPHS</sequence>
<keyword evidence="5" id="KW-0560">Oxidoreductase</keyword>
<dbReference type="PROSITE" id="PS00862">
    <property type="entry name" value="OX2_COVAL_FAD"/>
    <property type="match status" value="1"/>
</dbReference>
<dbReference type="GO" id="GO:0071949">
    <property type="term" value="F:FAD binding"/>
    <property type="evidence" value="ECO:0007669"/>
    <property type="project" value="InterPro"/>
</dbReference>
<evidence type="ECO:0000259" key="7">
    <source>
        <dbReference type="PROSITE" id="PS51387"/>
    </source>
</evidence>
<evidence type="ECO:0000256" key="1">
    <source>
        <dbReference type="ARBA" id="ARBA00001974"/>
    </source>
</evidence>
<dbReference type="AlphaFoldDB" id="F5XTR3"/>
<reference evidence="8 9" key="1">
    <citation type="submission" date="2011-05" db="EMBL/GenBank/DDBJ databases">
        <title>Whole genome sequence of Microlunatus phosphovorus NM-1.</title>
        <authorList>
            <person name="Hosoyama A."/>
            <person name="Sasaki K."/>
            <person name="Harada T."/>
            <person name="Igarashi R."/>
            <person name="Kawakoshi A."/>
            <person name="Sasagawa M."/>
            <person name="Fukada J."/>
            <person name="Nakamura S."/>
            <person name="Katano Y."/>
            <person name="Hanada S."/>
            <person name="Kamagata Y."/>
            <person name="Nakamura N."/>
            <person name="Yamazaki S."/>
            <person name="Fujita N."/>
        </authorList>
    </citation>
    <scope>NUCLEOTIDE SEQUENCE [LARGE SCALE GENOMIC DNA]</scope>
    <source>
        <strain evidence="9">ATCC 700054 / DSM 10555 / JCM 9379 / NBRC 101784 / NCIMB 13414 / VKM Ac-1990 / NM-1</strain>
    </source>
</reference>
<dbReference type="RefSeq" id="WP_013865346.1">
    <property type="nucleotide sequence ID" value="NC_015635.1"/>
</dbReference>
<dbReference type="STRING" id="1032480.MLP_44980"/>
<dbReference type="Gene3D" id="3.30.465.10">
    <property type="match status" value="1"/>
</dbReference>
<evidence type="ECO:0000256" key="3">
    <source>
        <dbReference type="ARBA" id="ARBA00022630"/>
    </source>
</evidence>
<dbReference type="InterPro" id="IPR012951">
    <property type="entry name" value="BBE"/>
</dbReference>
<accession>F5XTR3</accession>
<evidence type="ECO:0000256" key="2">
    <source>
        <dbReference type="ARBA" id="ARBA00005466"/>
    </source>
</evidence>
<dbReference type="InterPro" id="IPR050416">
    <property type="entry name" value="FAD-linked_Oxidoreductase"/>
</dbReference>
<organism evidence="8 9">
    <name type="scientific">Microlunatus phosphovorus (strain ATCC 700054 / DSM 10555 / JCM 9379 / NBRC 101784 / NCIMB 13414 / VKM Ac-1990 / NM-1)</name>
    <dbReference type="NCBI Taxonomy" id="1032480"/>
    <lineage>
        <taxon>Bacteria</taxon>
        <taxon>Bacillati</taxon>
        <taxon>Actinomycetota</taxon>
        <taxon>Actinomycetes</taxon>
        <taxon>Propionibacteriales</taxon>
        <taxon>Propionibacteriaceae</taxon>
        <taxon>Microlunatus</taxon>
    </lineage>
</organism>
<dbReference type="Gene3D" id="3.30.43.10">
    <property type="entry name" value="Uridine Diphospho-n-acetylenolpyruvylglucosamine Reductase, domain 2"/>
    <property type="match status" value="1"/>
</dbReference>
<feature type="region of interest" description="Disordered" evidence="6">
    <location>
        <begin position="1"/>
        <end position="26"/>
    </location>
</feature>
<dbReference type="SUPFAM" id="SSF56176">
    <property type="entry name" value="FAD-binding/transporter-associated domain-like"/>
    <property type="match status" value="1"/>
</dbReference>
<comment type="similarity">
    <text evidence="2">Belongs to the oxygen-dependent FAD-linked oxidoreductase family.</text>
</comment>